<keyword evidence="2 3" id="KW-0143">Chaperone</keyword>
<keyword evidence="5" id="KW-1185">Reference proteome</keyword>
<protein>
    <recommendedName>
        <fullName evidence="3">Urease accessory protein UreF</fullName>
    </recommendedName>
</protein>
<evidence type="ECO:0000256" key="1">
    <source>
        <dbReference type="ARBA" id="ARBA00022988"/>
    </source>
</evidence>
<reference evidence="4 5" key="1">
    <citation type="submission" date="2018-03" db="EMBL/GenBank/DDBJ databases">
        <title>The ancient ancestry and fast evolution of plastids.</title>
        <authorList>
            <person name="Moore K.R."/>
            <person name="Magnabosco C."/>
            <person name="Momper L."/>
            <person name="Gold D.A."/>
            <person name="Bosak T."/>
            <person name="Fournier G.P."/>
        </authorList>
    </citation>
    <scope>NUCLEOTIDE SEQUENCE [LARGE SCALE GENOMIC DNA]</scope>
    <source>
        <strain evidence="4 5">CCALA 016</strain>
    </source>
</reference>
<dbReference type="RefSeq" id="WP_106458158.1">
    <property type="nucleotide sequence ID" value="NZ_PXOH01000021.1"/>
</dbReference>
<gene>
    <name evidence="3" type="primary">ureF</name>
    <name evidence="4" type="ORF">C7H19_17215</name>
</gene>
<dbReference type="OrthoDB" id="9798772at2"/>
<dbReference type="GO" id="GO:0016151">
    <property type="term" value="F:nickel cation binding"/>
    <property type="evidence" value="ECO:0007669"/>
    <property type="project" value="UniProtKB-UniRule"/>
</dbReference>
<dbReference type="EMBL" id="PXOH01000021">
    <property type="protein sequence ID" value="PSF35298.1"/>
    <property type="molecule type" value="Genomic_DNA"/>
</dbReference>
<dbReference type="InterPro" id="IPR002639">
    <property type="entry name" value="UreF"/>
</dbReference>
<evidence type="ECO:0000256" key="3">
    <source>
        <dbReference type="HAMAP-Rule" id="MF_01385"/>
    </source>
</evidence>
<organism evidence="4 5">
    <name type="scientific">Aphanothece hegewaldii CCALA 016</name>
    <dbReference type="NCBI Taxonomy" id="2107694"/>
    <lineage>
        <taxon>Bacteria</taxon>
        <taxon>Bacillati</taxon>
        <taxon>Cyanobacteriota</taxon>
        <taxon>Cyanophyceae</taxon>
        <taxon>Oscillatoriophycideae</taxon>
        <taxon>Chroococcales</taxon>
        <taxon>Aphanothecaceae</taxon>
        <taxon>Aphanothece</taxon>
    </lineage>
</organism>
<proteinExistence type="inferred from homology"/>
<evidence type="ECO:0000313" key="4">
    <source>
        <dbReference type="EMBL" id="PSF35298.1"/>
    </source>
</evidence>
<comment type="subcellular location">
    <subcellularLocation>
        <location evidence="3">Cytoplasm</location>
    </subcellularLocation>
</comment>
<comment type="similarity">
    <text evidence="3">Belongs to the UreF family.</text>
</comment>
<comment type="subunit">
    <text evidence="3">UreD, UreF and UreG form a complex that acts as a GTP-hydrolysis-dependent molecular chaperone, activating the urease apoprotein by helping to assemble the nickel containing metallocenter of UreC. The UreE protein probably delivers the nickel.</text>
</comment>
<dbReference type="Proteomes" id="UP000239001">
    <property type="component" value="Unassembled WGS sequence"/>
</dbReference>
<dbReference type="PIRSF" id="PIRSF009467">
    <property type="entry name" value="Ureas_acces_UreF"/>
    <property type="match status" value="1"/>
</dbReference>
<dbReference type="PANTHER" id="PTHR33620:SF1">
    <property type="entry name" value="UREASE ACCESSORY PROTEIN F"/>
    <property type="match status" value="1"/>
</dbReference>
<keyword evidence="1 3" id="KW-0996">Nickel insertion</keyword>
<accession>A0A2T1LUQ7</accession>
<name>A0A2T1LUQ7_9CHRO</name>
<dbReference type="AlphaFoldDB" id="A0A2T1LUQ7"/>
<evidence type="ECO:0000256" key="2">
    <source>
        <dbReference type="ARBA" id="ARBA00023186"/>
    </source>
</evidence>
<dbReference type="Pfam" id="PF01730">
    <property type="entry name" value="UreF"/>
    <property type="match status" value="1"/>
</dbReference>
<sequence>MKKQLLYLLQITSPTLPVGAYSYSEGIETLVSQEIITNKETLQQWIIQSLKFGSIRIESAIMLRAYHDFLGDNIEGLIKWNLWLSATRETKELRQQSWQMGQSLLKLLTELQPEIKDISSQLYPDCNYAVVFGIAGAIWQIPEHELLLGYLQSWSSNLINAGLRLIPLGQTDGQKILVNLQNDLIQVTQDILELKDEDLRGWGWGLSLASMQHETLYTRLFRS</sequence>
<evidence type="ECO:0000313" key="5">
    <source>
        <dbReference type="Proteomes" id="UP000239001"/>
    </source>
</evidence>
<dbReference type="InterPro" id="IPR038277">
    <property type="entry name" value="UreF_sf"/>
</dbReference>
<dbReference type="Gene3D" id="1.10.4190.10">
    <property type="entry name" value="Urease accessory protein UreF"/>
    <property type="match status" value="1"/>
</dbReference>
<comment type="function">
    <text evidence="3">Required for maturation of urease via the functional incorporation of the urease nickel metallocenter.</text>
</comment>
<comment type="caution">
    <text evidence="4">The sequence shown here is derived from an EMBL/GenBank/DDBJ whole genome shotgun (WGS) entry which is preliminary data.</text>
</comment>
<dbReference type="HAMAP" id="MF_01385">
    <property type="entry name" value="UreF"/>
    <property type="match status" value="1"/>
</dbReference>
<dbReference type="GO" id="GO:0005737">
    <property type="term" value="C:cytoplasm"/>
    <property type="evidence" value="ECO:0007669"/>
    <property type="project" value="UniProtKB-SubCell"/>
</dbReference>
<reference evidence="4 5" key="2">
    <citation type="submission" date="2018-03" db="EMBL/GenBank/DDBJ databases">
        <authorList>
            <person name="Keele B.F."/>
        </authorList>
    </citation>
    <scope>NUCLEOTIDE SEQUENCE [LARGE SCALE GENOMIC DNA]</scope>
    <source>
        <strain evidence="4 5">CCALA 016</strain>
    </source>
</reference>
<dbReference type="PANTHER" id="PTHR33620">
    <property type="entry name" value="UREASE ACCESSORY PROTEIN F"/>
    <property type="match status" value="1"/>
</dbReference>
<keyword evidence="3" id="KW-0963">Cytoplasm</keyword>